<accession>A0ABV8PZ54</accession>
<dbReference type="PROSITE" id="PS01031">
    <property type="entry name" value="SHSP"/>
    <property type="match status" value="1"/>
</dbReference>
<dbReference type="SUPFAM" id="SSF49764">
    <property type="entry name" value="HSP20-like chaperones"/>
    <property type="match status" value="1"/>
</dbReference>
<evidence type="ECO:0000259" key="3">
    <source>
        <dbReference type="PROSITE" id="PS01031"/>
    </source>
</evidence>
<dbReference type="Pfam" id="PF00011">
    <property type="entry name" value="HSP20"/>
    <property type="match status" value="1"/>
</dbReference>
<organism evidence="4 5">
    <name type="scientific">Parasediminibacterium paludis</name>
    <dbReference type="NCBI Taxonomy" id="908966"/>
    <lineage>
        <taxon>Bacteria</taxon>
        <taxon>Pseudomonadati</taxon>
        <taxon>Bacteroidota</taxon>
        <taxon>Chitinophagia</taxon>
        <taxon>Chitinophagales</taxon>
        <taxon>Chitinophagaceae</taxon>
        <taxon>Parasediminibacterium</taxon>
    </lineage>
</organism>
<dbReference type="PANTHER" id="PTHR11527">
    <property type="entry name" value="HEAT-SHOCK PROTEIN 20 FAMILY MEMBER"/>
    <property type="match status" value="1"/>
</dbReference>
<dbReference type="InterPro" id="IPR002068">
    <property type="entry name" value="A-crystallin/Hsp20_dom"/>
</dbReference>
<proteinExistence type="inferred from homology"/>
<dbReference type="InterPro" id="IPR008978">
    <property type="entry name" value="HSP20-like_chaperone"/>
</dbReference>
<reference evidence="5" key="1">
    <citation type="journal article" date="2019" name="Int. J. Syst. Evol. Microbiol.">
        <title>The Global Catalogue of Microorganisms (GCM) 10K type strain sequencing project: providing services to taxonomists for standard genome sequencing and annotation.</title>
        <authorList>
            <consortium name="The Broad Institute Genomics Platform"/>
            <consortium name="The Broad Institute Genome Sequencing Center for Infectious Disease"/>
            <person name="Wu L."/>
            <person name="Ma J."/>
        </authorList>
    </citation>
    <scope>NUCLEOTIDE SEQUENCE [LARGE SCALE GENOMIC DNA]</scope>
    <source>
        <strain evidence="5">CECT 8010</strain>
    </source>
</reference>
<dbReference type="EMBL" id="JBHSDC010000027">
    <property type="protein sequence ID" value="MFC4232834.1"/>
    <property type="molecule type" value="Genomic_DNA"/>
</dbReference>
<comment type="caution">
    <text evidence="4">The sequence shown here is derived from an EMBL/GenBank/DDBJ whole genome shotgun (WGS) entry which is preliminary data.</text>
</comment>
<dbReference type="CDD" id="cd06464">
    <property type="entry name" value="ACD_sHsps-like"/>
    <property type="match status" value="1"/>
</dbReference>
<name>A0ABV8PZ54_9BACT</name>
<protein>
    <submittedName>
        <fullName evidence="4">Hsp20/alpha crystallin family protein</fullName>
    </submittedName>
</protein>
<dbReference type="InterPro" id="IPR031107">
    <property type="entry name" value="Small_HSP"/>
</dbReference>
<comment type="similarity">
    <text evidence="1 2">Belongs to the small heat shock protein (HSP20) family.</text>
</comment>
<keyword evidence="5" id="KW-1185">Reference proteome</keyword>
<dbReference type="RefSeq" id="WP_379014841.1">
    <property type="nucleotide sequence ID" value="NZ_JBHSDC010000027.1"/>
</dbReference>
<evidence type="ECO:0000256" key="1">
    <source>
        <dbReference type="PROSITE-ProRule" id="PRU00285"/>
    </source>
</evidence>
<evidence type="ECO:0000256" key="2">
    <source>
        <dbReference type="RuleBase" id="RU003616"/>
    </source>
</evidence>
<dbReference type="Proteomes" id="UP001595906">
    <property type="component" value="Unassembled WGS sequence"/>
</dbReference>
<evidence type="ECO:0000313" key="5">
    <source>
        <dbReference type="Proteomes" id="UP001595906"/>
    </source>
</evidence>
<evidence type="ECO:0000313" key="4">
    <source>
        <dbReference type="EMBL" id="MFC4232834.1"/>
    </source>
</evidence>
<gene>
    <name evidence="4" type="ORF">ACFOW1_13110</name>
</gene>
<sequence length="142" mass="16496">MTLVKRNPASINFLFDELFNAFPAHWGNDQVQHNFAPAVNIHETTDGYHVELNVPGRNKEDFKVSIDNHLLTIAFEQKETIENKDYKTLRREFSFKSFKRSFTLDEKVNADAIQAKYENGILKLYLPKKEEVKIAPKEIAIL</sequence>
<feature type="domain" description="SHSP" evidence="3">
    <location>
        <begin position="30"/>
        <end position="142"/>
    </location>
</feature>
<dbReference type="Gene3D" id="2.60.40.790">
    <property type="match status" value="1"/>
</dbReference>